<evidence type="ECO:0000313" key="1">
    <source>
        <dbReference type="Proteomes" id="UP001652623"/>
    </source>
</evidence>
<dbReference type="RefSeq" id="XP_060668053.1">
    <property type="nucleotide sequence ID" value="XM_060812070.1"/>
</dbReference>
<dbReference type="Proteomes" id="UP001652623">
    <property type="component" value="Chromosome 10"/>
</dbReference>
<dbReference type="PANTHER" id="PTHR34940:SF4">
    <property type="entry name" value="OS02G0581100 PROTEIN"/>
    <property type="match status" value="1"/>
</dbReference>
<gene>
    <name evidence="2" type="primary">LOC132799653</name>
</gene>
<reference evidence="2" key="1">
    <citation type="submission" date="2025-08" db="UniProtKB">
        <authorList>
            <consortium name="RefSeq"/>
        </authorList>
    </citation>
    <scope>IDENTIFICATION</scope>
    <source>
        <tissue evidence="2">Seedling</tissue>
    </source>
</reference>
<accession>A0ABM3ZUD0</accession>
<name>A0ABM3ZUD0_ZIZJJ</name>
<keyword evidence="1" id="KW-1185">Reference proteome</keyword>
<proteinExistence type="predicted"/>
<organism evidence="1 2">
    <name type="scientific">Ziziphus jujuba</name>
    <name type="common">Chinese jujube</name>
    <name type="synonym">Ziziphus sativa</name>
    <dbReference type="NCBI Taxonomy" id="326968"/>
    <lineage>
        <taxon>Eukaryota</taxon>
        <taxon>Viridiplantae</taxon>
        <taxon>Streptophyta</taxon>
        <taxon>Embryophyta</taxon>
        <taxon>Tracheophyta</taxon>
        <taxon>Spermatophyta</taxon>
        <taxon>Magnoliopsida</taxon>
        <taxon>eudicotyledons</taxon>
        <taxon>Gunneridae</taxon>
        <taxon>Pentapetalae</taxon>
        <taxon>rosids</taxon>
        <taxon>fabids</taxon>
        <taxon>Rosales</taxon>
        <taxon>Rhamnaceae</taxon>
        <taxon>Paliureae</taxon>
        <taxon>Ziziphus</taxon>
    </lineage>
</organism>
<dbReference type="InterPro" id="IPR040296">
    <property type="entry name" value="PSBT"/>
</dbReference>
<evidence type="ECO:0000313" key="2">
    <source>
        <dbReference type="RefSeq" id="XP_060668053.1"/>
    </source>
</evidence>
<protein>
    <submittedName>
        <fullName evidence="2">Photosystem II 5 kDa protein, chloroplastic-like</fullName>
    </submittedName>
</protein>
<sequence>MASMTMTVSSLLNGLASTITKPPTTSTPRRGLVVAKASRASLEGERTTLQVKEESSGGRRELVVAAVAGAAWSITKVAVAEEPKPGTPEAKKKYGSVCVTMPTARICHK</sequence>
<dbReference type="PANTHER" id="PTHR34940">
    <property type="entry name" value="PHOTOSYSTEM II 5 KDA PROTEIN, CHLOROPLASTIC"/>
    <property type="match status" value="1"/>
</dbReference>
<dbReference type="GeneID" id="132799653"/>